<keyword evidence="3" id="KW-0677">Repeat</keyword>
<evidence type="ECO:0000256" key="3">
    <source>
        <dbReference type="ARBA" id="ARBA00022737"/>
    </source>
</evidence>
<comment type="caution">
    <text evidence="5">The sequence shown here is derived from an EMBL/GenBank/DDBJ whole genome shotgun (WGS) entry which is preliminary data.</text>
</comment>
<evidence type="ECO:0000256" key="2">
    <source>
        <dbReference type="ARBA" id="ARBA00022574"/>
    </source>
</evidence>
<protein>
    <recommendedName>
        <fullName evidence="7">U3 small nucleolar RNA-associated protein 15 C-terminal domain-containing protein</fullName>
    </recommendedName>
</protein>
<dbReference type="SUPFAM" id="SSF50978">
    <property type="entry name" value="WD40 repeat-like"/>
    <property type="match status" value="1"/>
</dbReference>
<evidence type="ECO:0008006" key="7">
    <source>
        <dbReference type="Google" id="ProtNLM"/>
    </source>
</evidence>
<dbReference type="PANTHER" id="PTHR19924">
    <property type="entry name" value="UTP15 U3 SMALL NUCLEOLAR RNA-ASSOCIATED PROTEIN 15 FAMILY MEMBER"/>
    <property type="match status" value="1"/>
</dbReference>
<dbReference type="FunCoup" id="J9DA64">
    <property type="interactions" value="196"/>
</dbReference>
<proteinExistence type="predicted"/>
<sequence>MNFRLSDYSLEINENFPFITIHKLEDSACELKLLQNNIMYANKYRVEYFDCKTKNVKSLSKLQTDITAIETNGEILLCGDVTGAIKLCDFNKNTLNSYHEHTSKINQLKIFNGTNFLSCSDDLSVKAFKFNEKNSFTTHNMHKDYVKDVEFFNNSIYSCSMDKRMISYDVNSESVVFDIAFSDPLSHLAILNDNEIIVTMKNNILKFDVRNRNIIKRNFAHTHDISKIKVYEGKIYTASTDGILKMFSSDLKPISRVNFGNSILSFDIWGSEIAVSLDNGDIMSLISDPIVAEETNMKTYKKFKSRYFEDVDHIEVKRLKQTNEKLTAVEILMNNNQHYLAFSKMLDEGNLDTIFSVLSFISNKRGLKNMLIDRNLSDILFITDLIIDNFFVNGLQSIFIEILTILTSVYEEYYLFKDPLKEKLEHLLQVILEEYHLQVEANKFTGFAELYMLDN</sequence>
<name>J9DA64_EDHAE</name>
<dbReference type="InterPro" id="IPR036322">
    <property type="entry name" value="WD40_repeat_dom_sf"/>
</dbReference>
<keyword evidence="2" id="KW-0853">WD repeat</keyword>
<reference evidence="5 6" key="1">
    <citation type="submission" date="2011-08" db="EMBL/GenBank/DDBJ databases">
        <authorList>
            <person name="Liu Z.J."/>
            <person name="Shi F.L."/>
            <person name="Lu J.Q."/>
            <person name="Li M."/>
            <person name="Wang Z.L."/>
        </authorList>
    </citation>
    <scope>NUCLEOTIDE SEQUENCE [LARGE SCALE GENOMIC DNA]</scope>
    <source>
        <strain evidence="5 6">USNM 41457</strain>
    </source>
</reference>
<dbReference type="GO" id="GO:0006364">
    <property type="term" value="P:rRNA processing"/>
    <property type="evidence" value="ECO:0007669"/>
    <property type="project" value="TreeGrafter"/>
</dbReference>
<dbReference type="OrthoDB" id="431715at2759"/>
<dbReference type="Proteomes" id="UP000003163">
    <property type="component" value="Unassembled WGS sequence"/>
</dbReference>
<keyword evidence="4" id="KW-0539">Nucleus</keyword>
<dbReference type="VEuPathDB" id="MicrosporidiaDB:EDEG_01358"/>
<dbReference type="Gene3D" id="2.130.10.10">
    <property type="entry name" value="YVTN repeat-like/Quinoprotein amine dehydrogenase"/>
    <property type="match status" value="1"/>
</dbReference>
<reference evidence="6" key="2">
    <citation type="submission" date="2015-07" db="EMBL/GenBank/DDBJ databases">
        <title>Contrasting host-pathogen interactions and genome evolution in two generalist and specialist microsporidian pathogens of mosquitoes.</title>
        <authorList>
            <consortium name="The Broad Institute Genomics Platform"/>
            <consortium name="The Broad Institute Genome Sequencing Center for Infectious Disease"/>
            <person name="Cuomo C.A."/>
            <person name="Sanscrainte N.D."/>
            <person name="Goldberg J.M."/>
            <person name="Heiman D."/>
            <person name="Young S."/>
            <person name="Zeng Q."/>
            <person name="Becnel J.J."/>
            <person name="Birren B.W."/>
        </authorList>
    </citation>
    <scope>NUCLEOTIDE SEQUENCE [LARGE SCALE GENOMIC DNA]</scope>
    <source>
        <strain evidence="6">USNM 41457</strain>
    </source>
</reference>
<keyword evidence="6" id="KW-1185">Reference proteome</keyword>
<evidence type="ECO:0000256" key="1">
    <source>
        <dbReference type="ARBA" id="ARBA00004604"/>
    </source>
</evidence>
<dbReference type="InterPro" id="IPR015943">
    <property type="entry name" value="WD40/YVTN_repeat-like_dom_sf"/>
</dbReference>
<dbReference type="AlphaFoldDB" id="J9DA64"/>
<dbReference type="InterPro" id="IPR001680">
    <property type="entry name" value="WD40_rpt"/>
</dbReference>
<dbReference type="HOGENOM" id="CLU_612532_0_0_1"/>
<dbReference type="STRING" id="1003232.J9DA64"/>
<evidence type="ECO:0000313" key="6">
    <source>
        <dbReference type="Proteomes" id="UP000003163"/>
    </source>
</evidence>
<dbReference type="GO" id="GO:0045943">
    <property type="term" value="P:positive regulation of transcription by RNA polymerase I"/>
    <property type="evidence" value="ECO:0007669"/>
    <property type="project" value="TreeGrafter"/>
</dbReference>
<dbReference type="InParanoid" id="J9DA64"/>
<dbReference type="PANTHER" id="PTHR19924:SF26">
    <property type="entry name" value="U3 SMALL NUCLEOLAR RNA-ASSOCIATED PROTEIN 15 HOMOLOG"/>
    <property type="match status" value="1"/>
</dbReference>
<gene>
    <name evidence="5" type="ORF">EDEG_01358</name>
</gene>
<accession>J9DA64</accession>
<dbReference type="GO" id="GO:0005730">
    <property type="term" value="C:nucleolus"/>
    <property type="evidence" value="ECO:0007669"/>
    <property type="project" value="UniProtKB-SubCell"/>
</dbReference>
<evidence type="ECO:0000256" key="4">
    <source>
        <dbReference type="ARBA" id="ARBA00023242"/>
    </source>
</evidence>
<dbReference type="OMA" id="HTHDISK"/>
<comment type="subcellular location">
    <subcellularLocation>
        <location evidence="1">Nucleus</location>
        <location evidence="1">Nucleolus</location>
    </subcellularLocation>
</comment>
<dbReference type="SMART" id="SM00320">
    <property type="entry name" value="WD40"/>
    <property type="match status" value="4"/>
</dbReference>
<organism evidence="5 6">
    <name type="scientific">Edhazardia aedis (strain USNM 41457)</name>
    <name type="common">Microsporidian parasite</name>
    <dbReference type="NCBI Taxonomy" id="1003232"/>
    <lineage>
        <taxon>Eukaryota</taxon>
        <taxon>Fungi</taxon>
        <taxon>Fungi incertae sedis</taxon>
        <taxon>Microsporidia</taxon>
        <taxon>Edhazardia</taxon>
    </lineage>
</organism>
<dbReference type="EMBL" id="AFBI03000019">
    <property type="protein sequence ID" value="EJW04404.1"/>
    <property type="molecule type" value="Genomic_DNA"/>
</dbReference>
<evidence type="ECO:0000313" key="5">
    <source>
        <dbReference type="EMBL" id="EJW04404.1"/>
    </source>
</evidence>